<reference evidence="1" key="1">
    <citation type="submission" date="2020-04" db="EMBL/GenBank/DDBJ databases">
        <title>Genome Assembly and Annotation of Botryosphaeria dothidea sdau 11-99, a Latent Pathogen of Apple Fruit Ring Rot in China.</title>
        <authorList>
            <person name="Yu C."/>
            <person name="Diao Y."/>
            <person name="Lu Q."/>
            <person name="Zhao J."/>
            <person name="Cui S."/>
            <person name="Peng C."/>
            <person name="He B."/>
            <person name="Liu H."/>
        </authorList>
    </citation>
    <scope>NUCLEOTIDE SEQUENCE [LARGE SCALE GENOMIC DNA]</scope>
    <source>
        <strain evidence="1">Sdau11-99</strain>
    </source>
</reference>
<proteinExistence type="predicted"/>
<comment type="caution">
    <text evidence="1">The sequence shown here is derived from an EMBL/GenBank/DDBJ whole genome shotgun (WGS) entry which is preliminary data.</text>
</comment>
<sequence length="99" mass="11463">MRQRLDLVELVDAGCNARHDARDRGLDDRLDNFDAELDQRIADVCKEGFDALFDPRFDSKLEERSDCMRSDLEDFVRDEVERVDVGIRESIKECINAAL</sequence>
<dbReference type="AlphaFoldDB" id="A0A8H4NA16"/>
<protein>
    <submittedName>
        <fullName evidence="1">Uncharacterized protein</fullName>
    </submittedName>
</protein>
<accession>A0A8H4NA16</accession>
<dbReference type="EMBL" id="WWBZ02000010">
    <property type="protein sequence ID" value="KAF4311351.1"/>
    <property type="molecule type" value="Genomic_DNA"/>
</dbReference>
<evidence type="ECO:0000313" key="1">
    <source>
        <dbReference type="EMBL" id="KAF4311351.1"/>
    </source>
</evidence>
<dbReference type="Proteomes" id="UP000572817">
    <property type="component" value="Unassembled WGS sequence"/>
</dbReference>
<organism evidence="1 2">
    <name type="scientific">Botryosphaeria dothidea</name>
    <dbReference type="NCBI Taxonomy" id="55169"/>
    <lineage>
        <taxon>Eukaryota</taxon>
        <taxon>Fungi</taxon>
        <taxon>Dikarya</taxon>
        <taxon>Ascomycota</taxon>
        <taxon>Pezizomycotina</taxon>
        <taxon>Dothideomycetes</taxon>
        <taxon>Dothideomycetes incertae sedis</taxon>
        <taxon>Botryosphaeriales</taxon>
        <taxon>Botryosphaeriaceae</taxon>
        <taxon>Botryosphaeria</taxon>
    </lineage>
</organism>
<keyword evidence="2" id="KW-1185">Reference proteome</keyword>
<gene>
    <name evidence="1" type="ORF">GTA08_BOTSDO13093</name>
</gene>
<evidence type="ECO:0000313" key="2">
    <source>
        <dbReference type="Proteomes" id="UP000572817"/>
    </source>
</evidence>
<name>A0A8H4NA16_9PEZI</name>